<keyword evidence="4 8" id="KW-0276">Fatty acid metabolism</keyword>
<dbReference type="Gene3D" id="3.90.470.20">
    <property type="entry name" value="4'-phosphopantetheinyl transferase domain"/>
    <property type="match status" value="1"/>
</dbReference>
<dbReference type="NCBIfam" id="TIGR00516">
    <property type="entry name" value="acpS"/>
    <property type="match status" value="1"/>
</dbReference>
<dbReference type="SUPFAM" id="SSF56214">
    <property type="entry name" value="4'-phosphopantetheinyl transferase"/>
    <property type="match status" value="1"/>
</dbReference>
<proteinExistence type="inferred from homology"/>
<organism evidence="10">
    <name type="scientific">candidate division WOR-3 bacterium</name>
    <dbReference type="NCBI Taxonomy" id="2052148"/>
    <lineage>
        <taxon>Bacteria</taxon>
        <taxon>Bacteria division WOR-3</taxon>
    </lineage>
</organism>
<comment type="cofactor">
    <cofactor evidence="8">
        <name>Mg(2+)</name>
        <dbReference type="ChEBI" id="CHEBI:18420"/>
    </cofactor>
</comment>
<keyword evidence="7 8" id="KW-0275">Fatty acid biosynthesis</keyword>
<dbReference type="Pfam" id="PF01648">
    <property type="entry name" value="ACPS"/>
    <property type="match status" value="1"/>
</dbReference>
<keyword evidence="3 8" id="KW-0479">Metal-binding</keyword>
<feature type="binding site" evidence="8">
    <location>
        <position position="55"/>
    </location>
    <ligand>
        <name>Mg(2+)</name>
        <dbReference type="ChEBI" id="CHEBI:18420"/>
    </ligand>
</feature>
<protein>
    <recommendedName>
        <fullName evidence="8">Holo-[acyl-carrier-protein] synthase</fullName>
        <shortName evidence="8">Holo-ACP synthase</shortName>
        <ecNumber evidence="8">2.7.8.7</ecNumber>
    </recommendedName>
    <alternativeName>
        <fullName evidence="8">4'-phosphopantetheinyl transferase AcpS</fullName>
    </alternativeName>
</protein>
<evidence type="ECO:0000256" key="7">
    <source>
        <dbReference type="ARBA" id="ARBA00023160"/>
    </source>
</evidence>
<dbReference type="InterPro" id="IPR004568">
    <property type="entry name" value="Ppantetheine-prot_Trfase_dom"/>
</dbReference>
<sequence>MKIGIDIVNIGRIKKLYEKYGERFLKKVFTDEEIRYSLERKNFINHLAGRFAAKEAFLKAIGTGLSKGISLKDVEVRREKGAPHLNLYGKAKEMLGNKRVEISITHDKDYSIGVCIVYED</sequence>
<dbReference type="GO" id="GO:0006633">
    <property type="term" value="P:fatty acid biosynthetic process"/>
    <property type="evidence" value="ECO:0007669"/>
    <property type="project" value="UniProtKB-UniRule"/>
</dbReference>
<keyword evidence="6 8" id="KW-0443">Lipid metabolism</keyword>
<keyword evidence="2 8" id="KW-0808">Transferase</keyword>
<dbReference type="EC" id="2.7.8.7" evidence="8"/>
<comment type="caution">
    <text evidence="10">The sequence shown here is derived from an EMBL/GenBank/DDBJ whole genome shotgun (WGS) entry which is preliminary data.</text>
</comment>
<comment type="catalytic activity">
    <reaction evidence="8">
        <text>apo-[ACP] + CoA = holo-[ACP] + adenosine 3',5'-bisphosphate + H(+)</text>
        <dbReference type="Rhea" id="RHEA:12068"/>
        <dbReference type="Rhea" id="RHEA-COMP:9685"/>
        <dbReference type="Rhea" id="RHEA-COMP:9690"/>
        <dbReference type="ChEBI" id="CHEBI:15378"/>
        <dbReference type="ChEBI" id="CHEBI:29999"/>
        <dbReference type="ChEBI" id="CHEBI:57287"/>
        <dbReference type="ChEBI" id="CHEBI:58343"/>
        <dbReference type="ChEBI" id="CHEBI:64479"/>
        <dbReference type="EC" id="2.7.8.7"/>
    </reaction>
</comment>
<evidence type="ECO:0000256" key="8">
    <source>
        <dbReference type="HAMAP-Rule" id="MF_00101"/>
    </source>
</evidence>
<evidence type="ECO:0000313" key="10">
    <source>
        <dbReference type="EMBL" id="HGK53679.1"/>
    </source>
</evidence>
<accession>A0A7V3ZT65</accession>
<dbReference type="GO" id="GO:0005737">
    <property type="term" value="C:cytoplasm"/>
    <property type="evidence" value="ECO:0007669"/>
    <property type="project" value="UniProtKB-SubCell"/>
</dbReference>
<comment type="subcellular location">
    <subcellularLocation>
        <location evidence="8">Cytoplasm</location>
    </subcellularLocation>
</comment>
<evidence type="ECO:0000256" key="2">
    <source>
        <dbReference type="ARBA" id="ARBA00022679"/>
    </source>
</evidence>
<dbReference type="InterPro" id="IPR008278">
    <property type="entry name" value="4-PPantetheinyl_Trfase_dom"/>
</dbReference>
<evidence type="ECO:0000256" key="5">
    <source>
        <dbReference type="ARBA" id="ARBA00022842"/>
    </source>
</evidence>
<dbReference type="GO" id="GO:0000287">
    <property type="term" value="F:magnesium ion binding"/>
    <property type="evidence" value="ECO:0007669"/>
    <property type="project" value="UniProtKB-UniRule"/>
</dbReference>
<dbReference type="InterPro" id="IPR002582">
    <property type="entry name" value="ACPS"/>
</dbReference>
<name>A0A7V3ZT65_UNCW3</name>
<keyword evidence="5 8" id="KW-0460">Magnesium</keyword>
<evidence type="ECO:0000256" key="3">
    <source>
        <dbReference type="ARBA" id="ARBA00022723"/>
    </source>
</evidence>
<evidence type="ECO:0000256" key="6">
    <source>
        <dbReference type="ARBA" id="ARBA00023098"/>
    </source>
</evidence>
<keyword evidence="1 8" id="KW-0444">Lipid biosynthesis</keyword>
<evidence type="ECO:0000256" key="4">
    <source>
        <dbReference type="ARBA" id="ARBA00022832"/>
    </source>
</evidence>
<reference evidence="10" key="1">
    <citation type="journal article" date="2020" name="mSystems">
        <title>Genome- and Community-Level Interaction Insights into Carbon Utilization and Element Cycling Functions of Hydrothermarchaeota in Hydrothermal Sediment.</title>
        <authorList>
            <person name="Zhou Z."/>
            <person name="Liu Y."/>
            <person name="Xu W."/>
            <person name="Pan J."/>
            <person name="Luo Z.H."/>
            <person name="Li M."/>
        </authorList>
    </citation>
    <scope>NUCLEOTIDE SEQUENCE [LARGE SCALE GENOMIC DNA]</scope>
    <source>
        <strain evidence="10">SpSt-695</strain>
    </source>
</reference>
<dbReference type="InterPro" id="IPR037143">
    <property type="entry name" value="4-PPantetheinyl_Trfase_dom_sf"/>
</dbReference>
<keyword evidence="8" id="KW-0963">Cytoplasm</keyword>
<comment type="similarity">
    <text evidence="8">Belongs to the P-Pant transferase superfamily. AcpS family.</text>
</comment>
<feature type="binding site" evidence="8">
    <location>
        <position position="6"/>
    </location>
    <ligand>
        <name>Mg(2+)</name>
        <dbReference type="ChEBI" id="CHEBI:18420"/>
    </ligand>
</feature>
<dbReference type="EMBL" id="DTDP01000066">
    <property type="protein sequence ID" value="HGK53679.1"/>
    <property type="molecule type" value="Genomic_DNA"/>
</dbReference>
<comment type="function">
    <text evidence="8">Transfers the 4'-phosphopantetheine moiety from coenzyme A to a Ser of acyl-carrier-protein.</text>
</comment>
<dbReference type="HAMAP" id="MF_00101">
    <property type="entry name" value="AcpS"/>
    <property type="match status" value="1"/>
</dbReference>
<dbReference type="AlphaFoldDB" id="A0A7V3ZT65"/>
<feature type="domain" description="4'-phosphopantetheinyl transferase" evidence="9">
    <location>
        <begin position="3"/>
        <end position="115"/>
    </location>
</feature>
<gene>
    <name evidence="8 10" type="primary">acpS</name>
    <name evidence="10" type="ORF">ENU72_01485</name>
</gene>
<evidence type="ECO:0000256" key="1">
    <source>
        <dbReference type="ARBA" id="ARBA00022516"/>
    </source>
</evidence>
<dbReference type="NCBIfam" id="TIGR00556">
    <property type="entry name" value="pantethn_trn"/>
    <property type="match status" value="1"/>
</dbReference>
<dbReference type="GO" id="GO:0008897">
    <property type="term" value="F:holo-[acyl-carrier-protein] synthase activity"/>
    <property type="evidence" value="ECO:0007669"/>
    <property type="project" value="UniProtKB-UniRule"/>
</dbReference>
<evidence type="ECO:0000259" key="9">
    <source>
        <dbReference type="Pfam" id="PF01648"/>
    </source>
</evidence>